<dbReference type="OrthoDB" id="3233595at2759"/>
<dbReference type="InterPro" id="IPR036291">
    <property type="entry name" value="NAD(P)-bd_dom_sf"/>
</dbReference>
<evidence type="ECO:0000259" key="4">
    <source>
        <dbReference type="SMART" id="SM00829"/>
    </source>
</evidence>
<organism evidence="5 6">
    <name type="scientific">Myriangium duriaei CBS 260.36</name>
    <dbReference type="NCBI Taxonomy" id="1168546"/>
    <lineage>
        <taxon>Eukaryota</taxon>
        <taxon>Fungi</taxon>
        <taxon>Dikarya</taxon>
        <taxon>Ascomycota</taxon>
        <taxon>Pezizomycotina</taxon>
        <taxon>Dothideomycetes</taxon>
        <taxon>Dothideomycetidae</taxon>
        <taxon>Myriangiales</taxon>
        <taxon>Myriangiaceae</taxon>
        <taxon>Myriangium</taxon>
    </lineage>
</organism>
<comment type="similarity">
    <text evidence="1">Belongs to the zinc-containing alcohol dehydrogenase family.</text>
</comment>
<dbReference type="PANTHER" id="PTHR45348:SF5">
    <property type="entry name" value="OXIDOREDUCTASE, PUTATIVE (AFU_ORTHOLOGUE AFUA_8G01420)-RELATED"/>
    <property type="match status" value="1"/>
</dbReference>
<dbReference type="CDD" id="cd08249">
    <property type="entry name" value="enoyl_reductase_like"/>
    <property type="match status" value="1"/>
</dbReference>
<dbReference type="InterPro" id="IPR011032">
    <property type="entry name" value="GroES-like_sf"/>
</dbReference>
<dbReference type="SMART" id="SM00829">
    <property type="entry name" value="PKS_ER"/>
    <property type="match status" value="1"/>
</dbReference>
<comment type="caution">
    <text evidence="5">The sequence shown here is derived from an EMBL/GenBank/DDBJ whole genome shotgun (WGS) entry which is preliminary data.</text>
</comment>
<evidence type="ECO:0000313" key="6">
    <source>
        <dbReference type="Proteomes" id="UP000799439"/>
    </source>
</evidence>
<gene>
    <name evidence="5" type="ORF">K461DRAFT_240606</name>
</gene>
<dbReference type="Gene3D" id="3.40.50.720">
    <property type="entry name" value="NAD(P)-binding Rossmann-like Domain"/>
    <property type="match status" value="1"/>
</dbReference>
<accession>A0A9P4J6B3</accession>
<reference evidence="5" key="1">
    <citation type="journal article" date="2020" name="Stud. Mycol.">
        <title>101 Dothideomycetes genomes: a test case for predicting lifestyles and emergence of pathogens.</title>
        <authorList>
            <person name="Haridas S."/>
            <person name="Albert R."/>
            <person name="Binder M."/>
            <person name="Bloem J."/>
            <person name="Labutti K."/>
            <person name="Salamov A."/>
            <person name="Andreopoulos B."/>
            <person name="Baker S."/>
            <person name="Barry K."/>
            <person name="Bills G."/>
            <person name="Bluhm B."/>
            <person name="Cannon C."/>
            <person name="Castanera R."/>
            <person name="Culley D."/>
            <person name="Daum C."/>
            <person name="Ezra D."/>
            <person name="Gonzalez J."/>
            <person name="Henrissat B."/>
            <person name="Kuo A."/>
            <person name="Liang C."/>
            <person name="Lipzen A."/>
            <person name="Lutzoni F."/>
            <person name="Magnuson J."/>
            <person name="Mondo S."/>
            <person name="Nolan M."/>
            <person name="Ohm R."/>
            <person name="Pangilinan J."/>
            <person name="Park H.-J."/>
            <person name="Ramirez L."/>
            <person name="Alfaro M."/>
            <person name="Sun H."/>
            <person name="Tritt A."/>
            <person name="Yoshinaga Y."/>
            <person name="Zwiers L.-H."/>
            <person name="Turgeon B."/>
            <person name="Goodwin S."/>
            <person name="Spatafora J."/>
            <person name="Crous P."/>
            <person name="Grigoriev I."/>
        </authorList>
    </citation>
    <scope>NUCLEOTIDE SEQUENCE</scope>
    <source>
        <strain evidence="5">CBS 260.36</strain>
    </source>
</reference>
<dbReference type="InterPro" id="IPR047122">
    <property type="entry name" value="Trans-enoyl_RdTase-like"/>
</dbReference>
<dbReference type="InterPro" id="IPR013154">
    <property type="entry name" value="ADH-like_N"/>
</dbReference>
<protein>
    <submittedName>
        <fullName evidence="5">GroES-like protein</fullName>
    </submittedName>
</protein>
<dbReference type="PANTHER" id="PTHR45348">
    <property type="entry name" value="HYPOTHETICAL OXIDOREDUCTASE (EUROFUNG)"/>
    <property type="match status" value="1"/>
</dbReference>
<dbReference type="Gene3D" id="3.90.180.10">
    <property type="entry name" value="Medium-chain alcohol dehydrogenases, catalytic domain"/>
    <property type="match status" value="1"/>
</dbReference>
<proteinExistence type="inferred from homology"/>
<dbReference type="SUPFAM" id="SSF50129">
    <property type="entry name" value="GroES-like"/>
    <property type="match status" value="1"/>
</dbReference>
<dbReference type="Proteomes" id="UP000799439">
    <property type="component" value="Unassembled WGS sequence"/>
</dbReference>
<feature type="domain" description="Enoyl reductase (ER)" evidence="4">
    <location>
        <begin position="7"/>
        <end position="352"/>
    </location>
</feature>
<evidence type="ECO:0000256" key="1">
    <source>
        <dbReference type="ARBA" id="ARBA00008072"/>
    </source>
</evidence>
<sequence length="355" mass="37593">MKEAHVDVNTNVTVHDVPKPQIREPNDIVIKVVVAGCNPKDWKMQAGILKTIADCPNSGDDIAGIVEEVGSAVAGFHKGDRVAALHQLGSPHGAYAEYALVKDFATFHLGDEVPFESAAAVPMAAFMAAIGLFGNLRITSGLWHPLTEPTPLVIYGAAGAVGSMAVKMGQVVGAHPMICIAGKGEGFVRGLIDESKGDTIVDYRKGDEAVVEGIKAALKGKPLLYAFDAVSEKGSYLNIAKVLEPDRGRITLALPGHAQDLPEHFETSHIMAGSLWKKLEGRHEGETLGNLGINEGGPDFARAFSTNIGSMFRDGRLKPHTAVVVDGGLESGLETALKRLREGKVSAEKLVIKVA</sequence>
<dbReference type="GO" id="GO:0016651">
    <property type="term" value="F:oxidoreductase activity, acting on NAD(P)H"/>
    <property type="evidence" value="ECO:0007669"/>
    <property type="project" value="InterPro"/>
</dbReference>
<evidence type="ECO:0000256" key="2">
    <source>
        <dbReference type="ARBA" id="ARBA00011245"/>
    </source>
</evidence>
<dbReference type="EMBL" id="ML996085">
    <property type="protein sequence ID" value="KAF2153213.1"/>
    <property type="molecule type" value="Genomic_DNA"/>
</dbReference>
<dbReference type="Pfam" id="PF08240">
    <property type="entry name" value="ADH_N"/>
    <property type="match status" value="1"/>
</dbReference>
<evidence type="ECO:0000313" key="5">
    <source>
        <dbReference type="EMBL" id="KAF2153213.1"/>
    </source>
</evidence>
<keyword evidence="6" id="KW-1185">Reference proteome</keyword>
<comment type="subunit">
    <text evidence="2">Monomer.</text>
</comment>
<name>A0A9P4J6B3_9PEZI</name>
<evidence type="ECO:0000256" key="3">
    <source>
        <dbReference type="ARBA" id="ARBA00023002"/>
    </source>
</evidence>
<keyword evidence="3" id="KW-0560">Oxidoreductase</keyword>
<dbReference type="InterPro" id="IPR020843">
    <property type="entry name" value="ER"/>
</dbReference>
<dbReference type="SUPFAM" id="SSF51735">
    <property type="entry name" value="NAD(P)-binding Rossmann-fold domains"/>
    <property type="match status" value="1"/>
</dbReference>
<dbReference type="AlphaFoldDB" id="A0A9P4J6B3"/>